<dbReference type="RefSeq" id="WP_138085674.1">
    <property type="nucleotide sequence ID" value="NZ_VAUV01000005.1"/>
</dbReference>
<evidence type="ECO:0000259" key="1">
    <source>
        <dbReference type="Pfam" id="PF11638"/>
    </source>
</evidence>
<evidence type="ECO:0000313" key="2">
    <source>
        <dbReference type="EMBL" id="TLD71462.1"/>
    </source>
</evidence>
<accession>A0A5R8KGN7</accession>
<dbReference type="InterPro" id="IPR018777">
    <property type="entry name" value="Replication_initiator_prot_A"/>
</dbReference>
<dbReference type="InterPro" id="IPR024633">
    <property type="entry name" value="DnaA_N_dom"/>
</dbReference>
<dbReference type="EMBL" id="VAUV01000005">
    <property type="protein sequence ID" value="TLD71462.1"/>
    <property type="molecule type" value="Genomic_DNA"/>
</dbReference>
<protein>
    <recommendedName>
        <fullName evidence="1">DnaA N-terminal domain-containing protein</fullName>
    </recommendedName>
</protein>
<name>A0A5R8KGN7_9BACT</name>
<dbReference type="Gene3D" id="1.10.10.10">
    <property type="entry name" value="Winged helix-like DNA-binding domain superfamily/Winged helix DNA-binding domain"/>
    <property type="match status" value="1"/>
</dbReference>
<dbReference type="Pfam" id="PF10134">
    <property type="entry name" value="RPA"/>
    <property type="match status" value="1"/>
</dbReference>
<reference evidence="2 3" key="1">
    <citation type="submission" date="2019-05" db="EMBL/GenBank/DDBJ databases">
        <title>Verrucobacter flavum gen. nov., sp. nov. a new member of the family Verrucomicrobiaceae.</title>
        <authorList>
            <person name="Szuroczki S."/>
            <person name="Abbaszade G."/>
            <person name="Szabo A."/>
            <person name="Felfoldi T."/>
            <person name="Schumann P."/>
            <person name="Boka K."/>
            <person name="Keki Z."/>
            <person name="Toumi M."/>
            <person name="Toth E."/>
        </authorList>
    </citation>
    <scope>NUCLEOTIDE SEQUENCE [LARGE SCALE GENOMIC DNA]</scope>
    <source>
        <strain evidence="2 3">MG-N-17</strain>
    </source>
</reference>
<evidence type="ECO:0000313" key="3">
    <source>
        <dbReference type="Proteomes" id="UP000306196"/>
    </source>
</evidence>
<gene>
    <name evidence="2" type="ORF">FEM03_08020</name>
</gene>
<dbReference type="Gene3D" id="3.30.300.180">
    <property type="match status" value="1"/>
</dbReference>
<dbReference type="SUPFAM" id="SSF46785">
    <property type="entry name" value="Winged helix' DNA-binding domain"/>
    <property type="match status" value="1"/>
</dbReference>
<proteinExistence type="predicted"/>
<dbReference type="Proteomes" id="UP000306196">
    <property type="component" value="Unassembled WGS sequence"/>
</dbReference>
<sequence length="390" mass="44692">MGRKIEGGIKEYQDLVRFTASSADVSAKDQIDLMSRNWFSLTAGRTEAIQHEYVDSRTGLTETVRITGGAEHGGIATIYDQDLLIFAISQWIDAKRMGVPVSRRIHFKPYQFFAWLNISPQGTAYTRLKDALNRLKMTSIQTTVRSQVGKRTRNRIKQFSWISEWEITEEEGEVRGVEVVLAEWLFESIQDFHVLTLDKRYFEIPGGVERWLYLYARKATGGPNGMWKETFKSLYQKSASQQAYKHYASALRKLVEKNDLPGIRLEKVRSSQGKDMLLMERTEKRVAPENKSVPQIESQLSLIERTPLEEAWENVLEIMRKHIGADQTKAWLEKLQLVSLEGDIVTYKAPSKFIAEWVENNFKHKLEAAWESIGQTVSAIRIEAKGKAAA</sequence>
<comment type="caution">
    <text evidence="2">The sequence shown here is derived from an EMBL/GenBank/DDBJ whole genome shotgun (WGS) entry which is preliminary data.</text>
</comment>
<dbReference type="OrthoDB" id="581589at2"/>
<dbReference type="InterPro" id="IPR038454">
    <property type="entry name" value="DnaA_N_sf"/>
</dbReference>
<dbReference type="InterPro" id="IPR036388">
    <property type="entry name" value="WH-like_DNA-bd_sf"/>
</dbReference>
<keyword evidence="3" id="KW-1185">Reference proteome</keyword>
<feature type="domain" description="DnaA N-terminal" evidence="1">
    <location>
        <begin position="309"/>
        <end position="371"/>
    </location>
</feature>
<dbReference type="InterPro" id="IPR036390">
    <property type="entry name" value="WH_DNA-bd_sf"/>
</dbReference>
<organism evidence="2 3">
    <name type="scientific">Phragmitibacter flavus</name>
    <dbReference type="NCBI Taxonomy" id="2576071"/>
    <lineage>
        <taxon>Bacteria</taxon>
        <taxon>Pseudomonadati</taxon>
        <taxon>Verrucomicrobiota</taxon>
        <taxon>Verrucomicrobiia</taxon>
        <taxon>Verrucomicrobiales</taxon>
        <taxon>Verrucomicrobiaceae</taxon>
        <taxon>Phragmitibacter</taxon>
    </lineage>
</organism>
<dbReference type="Pfam" id="PF11638">
    <property type="entry name" value="DnaA_N"/>
    <property type="match status" value="1"/>
</dbReference>
<dbReference type="AlphaFoldDB" id="A0A5R8KGN7"/>